<dbReference type="PANTHER" id="PTHR12452">
    <property type="entry name" value="42-9-9 PROTEIN-RELATED"/>
    <property type="match status" value="1"/>
</dbReference>
<dbReference type="InterPro" id="IPR036249">
    <property type="entry name" value="Thioredoxin-like_sf"/>
</dbReference>
<sequence>MPLCESKIKPKSWGDIEEQFAIFYASKGDDGIMWCPDCRAVKEVVEEIFDKEDAASALIIYVGQKPEWKSPENEWRQQPWDVQTIPTIVRLRDGKRLVDQGPIKEGLKALVEDERKDFD</sequence>
<evidence type="ECO:0000313" key="3">
    <source>
        <dbReference type="EMBL" id="KAF9785568.1"/>
    </source>
</evidence>
<evidence type="ECO:0000313" key="4">
    <source>
        <dbReference type="Proteomes" id="UP000736335"/>
    </source>
</evidence>
<dbReference type="OrthoDB" id="78947at2759"/>
<gene>
    <name evidence="3" type="ORF">BJ322DRAFT_840068</name>
</gene>
<dbReference type="AlphaFoldDB" id="A0A9P6HGC5"/>
<dbReference type="GO" id="GO:0005829">
    <property type="term" value="C:cytosol"/>
    <property type="evidence" value="ECO:0007669"/>
    <property type="project" value="TreeGrafter"/>
</dbReference>
<proteinExistence type="inferred from homology"/>
<dbReference type="SUPFAM" id="SSF52833">
    <property type="entry name" value="Thioredoxin-like"/>
    <property type="match status" value="1"/>
</dbReference>
<reference evidence="3" key="2">
    <citation type="submission" date="2020-11" db="EMBL/GenBank/DDBJ databases">
        <authorList>
            <consortium name="DOE Joint Genome Institute"/>
            <person name="Kuo A."/>
            <person name="Miyauchi S."/>
            <person name="Kiss E."/>
            <person name="Drula E."/>
            <person name="Kohler A."/>
            <person name="Sanchez-Garcia M."/>
            <person name="Andreopoulos B."/>
            <person name="Barry K.W."/>
            <person name="Bonito G."/>
            <person name="Buee M."/>
            <person name="Carver A."/>
            <person name="Chen C."/>
            <person name="Cichocki N."/>
            <person name="Clum A."/>
            <person name="Culley D."/>
            <person name="Crous P.W."/>
            <person name="Fauchery L."/>
            <person name="Girlanda M."/>
            <person name="Hayes R."/>
            <person name="Keri Z."/>
            <person name="Labutti K."/>
            <person name="Lipzen A."/>
            <person name="Lombard V."/>
            <person name="Magnuson J."/>
            <person name="Maillard F."/>
            <person name="Morin E."/>
            <person name="Murat C."/>
            <person name="Nolan M."/>
            <person name="Ohm R."/>
            <person name="Pangilinan J."/>
            <person name="Pereira M."/>
            <person name="Perotto S."/>
            <person name="Peter M."/>
            <person name="Riley R."/>
            <person name="Sitrit Y."/>
            <person name="Stielow B."/>
            <person name="Szollosi G."/>
            <person name="Zifcakova L."/>
            <person name="Stursova M."/>
            <person name="Spatafora J.W."/>
            <person name="Tedersoo L."/>
            <person name="Vaario L.-M."/>
            <person name="Yamada A."/>
            <person name="Yan M."/>
            <person name="Wang P."/>
            <person name="Xu J."/>
            <person name="Bruns T."/>
            <person name="Baldrian P."/>
            <person name="Vilgalys R."/>
            <person name="Henrissat B."/>
            <person name="Grigoriev I.V."/>
            <person name="Hibbett D."/>
            <person name="Nagy L.G."/>
            <person name="Martin F.M."/>
        </authorList>
    </citation>
    <scope>NUCLEOTIDE SEQUENCE</scope>
    <source>
        <strain evidence="3">UH-Tt-Lm1</strain>
    </source>
</reference>
<protein>
    <recommendedName>
        <fullName evidence="2">Thioredoxin domain-containing protein</fullName>
    </recommendedName>
</protein>
<evidence type="ECO:0000256" key="1">
    <source>
        <dbReference type="ARBA" id="ARBA00008987"/>
    </source>
</evidence>
<reference evidence="3" key="1">
    <citation type="journal article" date="2020" name="Nat. Commun.">
        <title>Large-scale genome sequencing of mycorrhizal fungi provides insights into the early evolution of symbiotic traits.</title>
        <authorList>
            <person name="Miyauchi S."/>
            <person name="Kiss E."/>
            <person name="Kuo A."/>
            <person name="Drula E."/>
            <person name="Kohler A."/>
            <person name="Sanchez-Garcia M."/>
            <person name="Morin E."/>
            <person name="Andreopoulos B."/>
            <person name="Barry K.W."/>
            <person name="Bonito G."/>
            <person name="Buee M."/>
            <person name="Carver A."/>
            <person name="Chen C."/>
            <person name="Cichocki N."/>
            <person name="Clum A."/>
            <person name="Culley D."/>
            <person name="Crous P.W."/>
            <person name="Fauchery L."/>
            <person name="Girlanda M."/>
            <person name="Hayes R.D."/>
            <person name="Keri Z."/>
            <person name="LaButti K."/>
            <person name="Lipzen A."/>
            <person name="Lombard V."/>
            <person name="Magnuson J."/>
            <person name="Maillard F."/>
            <person name="Murat C."/>
            <person name="Nolan M."/>
            <person name="Ohm R.A."/>
            <person name="Pangilinan J."/>
            <person name="Pereira M.F."/>
            <person name="Perotto S."/>
            <person name="Peter M."/>
            <person name="Pfister S."/>
            <person name="Riley R."/>
            <person name="Sitrit Y."/>
            <person name="Stielow J.B."/>
            <person name="Szollosi G."/>
            <person name="Zifcakova L."/>
            <person name="Stursova M."/>
            <person name="Spatafora J.W."/>
            <person name="Tedersoo L."/>
            <person name="Vaario L.M."/>
            <person name="Yamada A."/>
            <person name="Yan M."/>
            <person name="Wang P."/>
            <person name="Xu J."/>
            <person name="Bruns T."/>
            <person name="Baldrian P."/>
            <person name="Vilgalys R."/>
            <person name="Dunand C."/>
            <person name="Henrissat B."/>
            <person name="Grigoriev I.V."/>
            <person name="Hibbett D."/>
            <person name="Nagy L.G."/>
            <person name="Martin F.M."/>
        </authorList>
    </citation>
    <scope>NUCLEOTIDE SEQUENCE</scope>
    <source>
        <strain evidence="3">UH-Tt-Lm1</strain>
    </source>
</reference>
<feature type="domain" description="Thioredoxin" evidence="2">
    <location>
        <begin position="17"/>
        <end position="105"/>
    </location>
</feature>
<dbReference type="InterPro" id="IPR010357">
    <property type="entry name" value="TXNDC17_dom"/>
</dbReference>
<dbReference type="PANTHER" id="PTHR12452:SF0">
    <property type="entry name" value="THIOREDOXIN DOMAIN-CONTAINING PROTEIN 17"/>
    <property type="match status" value="1"/>
</dbReference>
<dbReference type="InterPro" id="IPR045108">
    <property type="entry name" value="TXNDC17-like"/>
</dbReference>
<dbReference type="Pfam" id="PF06110">
    <property type="entry name" value="TXD17-like_Trx"/>
    <property type="match status" value="1"/>
</dbReference>
<dbReference type="Gene3D" id="3.40.30.10">
    <property type="entry name" value="Glutaredoxin"/>
    <property type="match status" value="1"/>
</dbReference>
<organism evidence="3 4">
    <name type="scientific">Thelephora terrestris</name>
    <dbReference type="NCBI Taxonomy" id="56493"/>
    <lineage>
        <taxon>Eukaryota</taxon>
        <taxon>Fungi</taxon>
        <taxon>Dikarya</taxon>
        <taxon>Basidiomycota</taxon>
        <taxon>Agaricomycotina</taxon>
        <taxon>Agaricomycetes</taxon>
        <taxon>Thelephorales</taxon>
        <taxon>Thelephoraceae</taxon>
        <taxon>Thelephora</taxon>
    </lineage>
</organism>
<name>A0A9P6HGC5_9AGAM</name>
<evidence type="ECO:0000259" key="2">
    <source>
        <dbReference type="Pfam" id="PF06110"/>
    </source>
</evidence>
<dbReference type="EMBL" id="WIUZ02000007">
    <property type="protein sequence ID" value="KAF9785568.1"/>
    <property type="molecule type" value="Genomic_DNA"/>
</dbReference>
<comment type="caution">
    <text evidence="3">The sequence shown here is derived from an EMBL/GenBank/DDBJ whole genome shotgun (WGS) entry which is preliminary data.</text>
</comment>
<keyword evidence="4" id="KW-1185">Reference proteome</keyword>
<comment type="similarity">
    <text evidence="1">Belongs to the thioredoxin family.</text>
</comment>
<dbReference type="GO" id="GO:0047134">
    <property type="term" value="F:protein-disulfide reductase [NAD(P)H] activity"/>
    <property type="evidence" value="ECO:0007669"/>
    <property type="project" value="InterPro"/>
</dbReference>
<accession>A0A9P6HGC5</accession>
<dbReference type="Proteomes" id="UP000736335">
    <property type="component" value="Unassembled WGS sequence"/>
</dbReference>